<keyword evidence="3" id="KW-1185">Reference proteome</keyword>
<sequence>MATSPISASSPKVDSDDFYSEYFGHKEEHLQQLLPLLRSSSDSLVWLAGDSSLDNKYWFQLTQPAVGGYRDLLDPPRSKTDIAYWMNFLALEDPSNELPRIATINTAVEETTLNQRTWRWLPQDKFIRDKISPDDILIVSAGGNDVAWAPCPCTIVSILCLLNLPMFCIENAFNCGSVPTDDYCCGCGASLASCACACPPCSGYFKHLFGTRVQKYVESLVAKTKPKAVLICMIYFPDEAKTMSWATLPLQLLGYESNPSKLQLLIRKAFQDATLAIKIPGTKVIPVPLYEVLDGKHSEEYCERVEPSPSGGKLLARLFLMIIRQQVTGSSQDSRNETAIGAPVSQAMAERS</sequence>
<protein>
    <submittedName>
        <fullName evidence="2">Uncharacterized protein</fullName>
    </submittedName>
</protein>
<gene>
    <name evidence="2" type="ORF">SEMRO_26_G017560.1</name>
</gene>
<organism evidence="2 3">
    <name type="scientific">Seminavis robusta</name>
    <dbReference type="NCBI Taxonomy" id="568900"/>
    <lineage>
        <taxon>Eukaryota</taxon>
        <taxon>Sar</taxon>
        <taxon>Stramenopiles</taxon>
        <taxon>Ochrophyta</taxon>
        <taxon>Bacillariophyta</taxon>
        <taxon>Bacillariophyceae</taxon>
        <taxon>Bacillariophycidae</taxon>
        <taxon>Naviculales</taxon>
        <taxon>Naviculaceae</taxon>
        <taxon>Seminavis</taxon>
    </lineage>
</organism>
<dbReference type="EMBL" id="CAICTM010000026">
    <property type="protein sequence ID" value="CAB9497813.1"/>
    <property type="molecule type" value="Genomic_DNA"/>
</dbReference>
<reference evidence="2" key="1">
    <citation type="submission" date="2020-06" db="EMBL/GenBank/DDBJ databases">
        <authorList>
            <consortium name="Plant Systems Biology data submission"/>
        </authorList>
    </citation>
    <scope>NUCLEOTIDE SEQUENCE</scope>
    <source>
        <strain evidence="2">D6</strain>
    </source>
</reference>
<dbReference type="OrthoDB" id="2150942at2759"/>
<dbReference type="Proteomes" id="UP001153069">
    <property type="component" value="Unassembled WGS sequence"/>
</dbReference>
<evidence type="ECO:0000313" key="2">
    <source>
        <dbReference type="EMBL" id="CAB9497813.1"/>
    </source>
</evidence>
<evidence type="ECO:0000256" key="1">
    <source>
        <dbReference type="SAM" id="MobiDB-lite"/>
    </source>
</evidence>
<dbReference type="AlphaFoldDB" id="A0A9N8H0S7"/>
<comment type="caution">
    <text evidence="2">The sequence shown here is derived from an EMBL/GenBank/DDBJ whole genome shotgun (WGS) entry which is preliminary data.</text>
</comment>
<name>A0A9N8H0S7_9STRA</name>
<feature type="region of interest" description="Disordered" evidence="1">
    <location>
        <begin position="332"/>
        <end position="352"/>
    </location>
</feature>
<evidence type="ECO:0000313" key="3">
    <source>
        <dbReference type="Proteomes" id="UP001153069"/>
    </source>
</evidence>
<proteinExistence type="predicted"/>
<accession>A0A9N8H0S7</accession>